<name>A0A5J9UC55_9POAL</name>
<reference evidence="2 3" key="1">
    <citation type="journal article" date="2019" name="Sci. Rep.">
        <title>A high-quality genome of Eragrostis curvula grass provides insights into Poaceae evolution and supports new strategies to enhance forage quality.</title>
        <authorList>
            <person name="Carballo J."/>
            <person name="Santos B.A.C.M."/>
            <person name="Zappacosta D."/>
            <person name="Garbus I."/>
            <person name="Selva J.P."/>
            <person name="Gallo C.A."/>
            <person name="Diaz A."/>
            <person name="Albertini E."/>
            <person name="Caccamo M."/>
            <person name="Echenique V."/>
        </authorList>
    </citation>
    <scope>NUCLEOTIDE SEQUENCE [LARGE SCALE GENOMIC DNA]</scope>
    <source>
        <strain evidence="3">cv. Victoria</strain>
        <tissue evidence="2">Leaf</tissue>
    </source>
</reference>
<dbReference type="EMBL" id="RWGY01000026">
    <property type="protein sequence ID" value="TVU20937.1"/>
    <property type="molecule type" value="Genomic_DNA"/>
</dbReference>
<dbReference type="Gramene" id="TVU20937">
    <property type="protein sequence ID" value="TVU20937"/>
    <property type="gene ID" value="EJB05_30543"/>
</dbReference>
<feature type="domain" description="MATH" evidence="1">
    <location>
        <begin position="20"/>
        <end position="135"/>
    </location>
</feature>
<dbReference type="Gene3D" id="2.60.210.10">
    <property type="entry name" value="Apoptosis, Tumor Necrosis Factor Receptor Associated Protein 2, Chain A"/>
    <property type="match status" value="1"/>
</dbReference>
<protein>
    <recommendedName>
        <fullName evidence="1">MATH domain-containing protein</fullName>
    </recommendedName>
</protein>
<keyword evidence="3" id="KW-1185">Reference proteome</keyword>
<feature type="non-terminal residue" evidence="2">
    <location>
        <position position="1"/>
    </location>
</feature>
<proteinExistence type="predicted"/>
<dbReference type="SUPFAM" id="SSF49599">
    <property type="entry name" value="TRAF domain-like"/>
    <property type="match status" value="1"/>
</dbReference>
<comment type="caution">
    <text evidence="2">The sequence shown here is derived from an EMBL/GenBank/DDBJ whole genome shotgun (WGS) entry which is preliminary data.</text>
</comment>
<evidence type="ECO:0000313" key="2">
    <source>
        <dbReference type="EMBL" id="TVU20937.1"/>
    </source>
</evidence>
<dbReference type="Pfam" id="PF22486">
    <property type="entry name" value="MATH_2"/>
    <property type="match status" value="1"/>
</dbReference>
<dbReference type="InterPro" id="IPR002083">
    <property type="entry name" value="MATH/TRAF_dom"/>
</dbReference>
<evidence type="ECO:0000313" key="3">
    <source>
        <dbReference type="Proteomes" id="UP000324897"/>
    </source>
</evidence>
<dbReference type="AlphaFoldDB" id="A0A5J9UC55"/>
<dbReference type="InterPro" id="IPR008974">
    <property type="entry name" value="TRAF-like"/>
</dbReference>
<dbReference type="CDD" id="cd00121">
    <property type="entry name" value="MATH"/>
    <property type="match status" value="1"/>
</dbReference>
<evidence type="ECO:0000259" key="1">
    <source>
        <dbReference type="Pfam" id="PF22486"/>
    </source>
</evidence>
<dbReference type="OrthoDB" id="583262at2759"/>
<accession>A0A5J9UC55</accession>
<dbReference type="Proteomes" id="UP000324897">
    <property type="component" value="Unassembled WGS sequence"/>
</dbReference>
<gene>
    <name evidence="2" type="ORF">EJB05_30543</name>
</gene>
<sequence>MAESSTRMSLTTFETREIRFPVEGYAATKEMAAHGEHYESDKFVVGYYPNNGGSLVAVTLAHLTTPKDGGLQVGARFTCALMDGHGHAAPETRHFSSDVFSEYGEEKGFWTFVTHDALEGSDYLVDDCFTLVCSVSALKKPQPSRV</sequence>
<organism evidence="2 3">
    <name type="scientific">Eragrostis curvula</name>
    <name type="common">weeping love grass</name>
    <dbReference type="NCBI Taxonomy" id="38414"/>
    <lineage>
        <taxon>Eukaryota</taxon>
        <taxon>Viridiplantae</taxon>
        <taxon>Streptophyta</taxon>
        <taxon>Embryophyta</taxon>
        <taxon>Tracheophyta</taxon>
        <taxon>Spermatophyta</taxon>
        <taxon>Magnoliopsida</taxon>
        <taxon>Liliopsida</taxon>
        <taxon>Poales</taxon>
        <taxon>Poaceae</taxon>
        <taxon>PACMAD clade</taxon>
        <taxon>Chloridoideae</taxon>
        <taxon>Eragrostideae</taxon>
        <taxon>Eragrostidinae</taxon>
        <taxon>Eragrostis</taxon>
    </lineage>
</organism>